<comment type="caution">
    <text evidence="1">The sequence shown here is derived from an EMBL/GenBank/DDBJ whole genome shotgun (WGS) entry which is preliminary data.</text>
</comment>
<organism evidence="1 2">
    <name type="scientific">Pistacia integerrima</name>
    <dbReference type="NCBI Taxonomy" id="434235"/>
    <lineage>
        <taxon>Eukaryota</taxon>
        <taxon>Viridiplantae</taxon>
        <taxon>Streptophyta</taxon>
        <taxon>Embryophyta</taxon>
        <taxon>Tracheophyta</taxon>
        <taxon>Spermatophyta</taxon>
        <taxon>Magnoliopsida</taxon>
        <taxon>eudicotyledons</taxon>
        <taxon>Gunneridae</taxon>
        <taxon>Pentapetalae</taxon>
        <taxon>rosids</taxon>
        <taxon>malvids</taxon>
        <taxon>Sapindales</taxon>
        <taxon>Anacardiaceae</taxon>
        <taxon>Pistacia</taxon>
    </lineage>
</organism>
<sequence>MEKLKEINKERAKFAVSLTRKEIEEDLMESVGHRTPRKPKKRPRKLQSQINVMDQTELSIERVHEEAIGFCEKVRSKLSNSDYRMCFLKHFHDYSNRKIDIRQMGSLVVHTISQYPDLIHMFLDLLENCDNLGGCYAYQETEKTVMETQKEDKIKKRKMMDKPVQEIDLSYGQLVTPSYRFLPEEKRSEKADQVLNNQMVCVRPGNESFRHGHKNKYQRVLFECEDDQYEVDMLLNSLQSTKENIEKLLNNVKEDKLNLESSFKILDHLSILNVRCIERVYNKQGQSDQILEKLQNEPLVALPIILNRLVQKVMSGEPPVRAEQAKIIAYEGADEHEENLSIKRELSDFNLQENLSSFFKRDDVRVKALEMQTPLPVDNNAN</sequence>
<accession>A0ACC0YM90</accession>
<gene>
    <name evidence="1" type="ORF">Pint_22003</name>
</gene>
<dbReference type="Proteomes" id="UP001163603">
    <property type="component" value="Chromosome 6"/>
</dbReference>
<keyword evidence="2" id="KW-1185">Reference proteome</keyword>
<evidence type="ECO:0000313" key="2">
    <source>
        <dbReference type="Proteomes" id="UP001163603"/>
    </source>
</evidence>
<evidence type="ECO:0000313" key="1">
    <source>
        <dbReference type="EMBL" id="KAJ0038568.1"/>
    </source>
</evidence>
<proteinExistence type="predicted"/>
<name>A0ACC0YM90_9ROSI</name>
<reference evidence="2" key="1">
    <citation type="journal article" date="2023" name="G3 (Bethesda)">
        <title>Genome assembly and association tests identify interacting loci associated with vigor, precocity, and sex in interspecific pistachio rootstocks.</title>
        <authorList>
            <person name="Palmer W."/>
            <person name="Jacygrad E."/>
            <person name="Sagayaradj S."/>
            <person name="Cavanaugh K."/>
            <person name="Han R."/>
            <person name="Bertier L."/>
            <person name="Beede B."/>
            <person name="Kafkas S."/>
            <person name="Golino D."/>
            <person name="Preece J."/>
            <person name="Michelmore R."/>
        </authorList>
    </citation>
    <scope>NUCLEOTIDE SEQUENCE [LARGE SCALE GENOMIC DNA]</scope>
</reference>
<protein>
    <submittedName>
        <fullName evidence="1">Uncharacterized protein</fullName>
    </submittedName>
</protein>
<dbReference type="EMBL" id="CM047741">
    <property type="protein sequence ID" value="KAJ0038568.1"/>
    <property type="molecule type" value="Genomic_DNA"/>
</dbReference>